<sequence>MTAQPHDPSTVAPASVKQAVALADAALGAAGHEVTVSAHAGKVHCACLSAVLSGRGITKETSAAFWPGGS</sequence>
<organism evidence="1">
    <name type="scientific">freshwater metagenome</name>
    <dbReference type="NCBI Taxonomy" id="449393"/>
    <lineage>
        <taxon>unclassified sequences</taxon>
        <taxon>metagenomes</taxon>
        <taxon>ecological metagenomes</taxon>
    </lineage>
</organism>
<proteinExistence type="predicted"/>
<name>A0A6J7JIB9_9ZZZZ</name>
<dbReference type="AlphaFoldDB" id="A0A6J7JIB9"/>
<reference evidence="1" key="1">
    <citation type="submission" date="2020-05" db="EMBL/GenBank/DDBJ databases">
        <authorList>
            <person name="Chiriac C."/>
            <person name="Salcher M."/>
            <person name="Ghai R."/>
            <person name="Kavagutti S V."/>
        </authorList>
    </citation>
    <scope>NUCLEOTIDE SEQUENCE</scope>
</reference>
<evidence type="ECO:0000313" key="1">
    <source>
        <dbReference type="EMBL" id="CAB4943210.1"/>
    </source>
</evidence>
<protein>
    <submittedName>
        <fullName evidence="1">Unannotated protein</fullName>
    </submittedName>
</protein>
<dbReference type="EMBL" id="CAFBNE010000025">
    <property type="protein sequence ID" value="CAB4943210.1"/>
    <property type="molecule type" value="Genomic_DNA"/>
</dbReference>
<accession>A0A6J7JIB9</accession>
<gene>
    <name evidence="1" type="ORF">UFOPK3772_01064</name>
</gene>